<dbReference type="Gene3D" id="3.40.50.10490">
    <property type="entry name" value="Glucose-6-phosphate isomerase like protein, domain 1"/>
    <property type="match status" value="1"/>
</dbReference>
<dbReference type="EC" id="4.2.1.126" evidence="3"/>
<feature type="active site" description="Proton donor" evidence="3">
    <location>
        <position position="84"/>
    </location>
</feature>
<reference evidence="5" key="1">
    <citation type="submission" date="2023-05" db="EMBL/GenBank/DDBJ databases">
        <title>Anaerotaeda fermentans gen. nov., sp. nov., a novel anaerobic planctomycete of the new family within the order Sedimentisphaerales isolated from Taman Peninsula, Russia.</title>
        <authorList>
            <person name="Khomyakova M.A."/>
            <person name="Merkel A.Y."/>
            <person name="Slobodkin A.I."/>
        </authorList>
    </citation>
    <scope>NUCLEOTIDE SEQUENCE</scope>
    <source>
        <strain evidence="5">M17dextr</strain>
    </source>
</reference>
<keyword evidence="1 3" id="KW-0456">Lyase</keyword>
<dbReference type="GO" id="GO:0009254">
    <property type="term" value="P:peptidoglycan turnover"/>
    <property type="evidence" value="ECO:0007669"/>
    <property type="project" value="TreeGrafter"/>
</dbReference>
<evidence type="ECO:0000256" key="1">
    <source>
        <dbReference type="ARBA" id="ARBA00023239"/>
    </source>
</evidence>
<feature type="active site" evidence="3">
    <location>
        <position position="115"/>
    </location>
</feature>
<dbReference type="GO" id="GO:0016835">
    <property type="term" value="F:carbon-oxygen lyase activity"/>
    <property type="evidence" value="ECO:0007669"/>
    <property type="project" value="UniProtKB-UniRule"/>
</dbReference>
<dbReference type="FunFam" id="3.40.50.10490:FF:000014">
    <property type="entry name" value="N-acetylmuramic acid 6-phosphate etherase"/>
    <property type="match status" value="1"/>
</dbReference>
<comment type="pathway">
    <text evidence="3">Amino-sugar metabolism; N-acetylmuramate degradation.</text>
</comment>
<proteinExistence type="inferred from homology"/>
<dbReference type="PROSITE" id="PS51464">
    <property type="entry name" value="SIS"/>
    <property type="match status" value="1"/>
</dbReference>
<dbReference type="InterPro" id="IPR005488">
    <property type="entry name" value="Etherase_MurQ"/>
</dbReference>
<sequence>MRARRLPTTEKRNPNSISVDTLSTQAIVDLIGAEDRIVPQAVATQRESIAAAVDMIVARFRAGGRLFYVGAGTSGRLGVLDASECPPTFGVKPSLVQGIIAGGRRALVRSIEGAEDHPEDGAAAIDARGVTSKDTVVGLAACGMTPFVHGALRRARRIGAGTVFVTCAPEAVGSIPAEIVINPVVGPEVITGSTRMKAGTATKLVLNTLTTTAMIKLGKVYGNLMVDLKAVNAKLRDRSVRIVAEVTGLSKPKAKVLLSRAEGRVKPALVMHFRRVDLNQALDILKENHELLRPAIAESTESA</sequence>
<dbReference type="NCBIfam" id="NF003915">
    <property type="entry name" value="PRK05441.1"/>
    <property type="match status" value="1"/>
</dbReference>
<evidence type="ECO:0000256" key="3">
    <source>
        <dbReference type="HAMAP-Rule" id="MF_00068"/>
    </source>
</evidence>
<evidence type="ECO:0000313" key="6">
    <source>
        <dbReference type="Proteomes" id="UP001431776"/>
    </source>
</evidence>
<dbReference type="InterPro" id="IPR046348">
    <property type="entry name" value="SIS_dom_sf"/>
</dbReference>
<comment type="caution">
    <text evidence="5">The sequence shown here is derived from an EMBL/GenBank/DDBJ whole genome shotgun (WGS) entry which is preliminary data.</text>
</comment>
<dbReference type="GO" id="GO:0097367">
    <property type="term" value="F:carbohydrate derivative binding"/>
    <property type="evidence" value="ECO:0007669"/>
    <property type="project" value="InterPro"/>
</dbReference>
<dbReference type="InterPro" id="IPR001347">
    <property type="entry name" value="SIS_dom"/>
</dbReference>
<dbReference type="SUPFAM" id="SSF53697">
    <property type="entry name" value="SIS domain"/>
    <property type="match status" value="1"/>
</dbReference>
<dbReference type="GO" id="GO:0016803">
    <property type="term" value="F:ether hydrolase activity"/>
    <property type="evidence" value="ECO:0007669"/>
    <property type="project" value="TreeGrafter"/>
</dbReference>
<name>A0AAW6TYK0_9BACT</name>
<comment type="similarity">
    <text evidence="3">Belongs to the GCKR-like family. MurNAc-6-P etherase subfamily.</text>
</comment>
<dbReference type="NCBIfam" id="NF009222">
    <property type="entry name" value="PRK12570.1"/>
    <property type="match status" value="1"/>
</dbReference>
<dbReference type="PANTHER" id="PTHR10088">
    <property type="entry name" value="GLUCOKINASE REGULATORY PROTEIN"/>
    <property type="match status" value="1"/>
</dbReference>
<feature type="domain" description="SIS" evidence="4">
    <location>
        <begin position="56"/>
        <end position="219"/>
    </location>
</feature>
<dbReference type="NCBIfam" id="TIGR00274">
    <property type="entry name" value="N-acetylmuramic acid 6-phosphate etherase"/>
    <property type="match status" value="1"/>
</dbReference>
<dbReference type="InterPro" id="IPR005486">
    <property type="entry name" value="Glucokinase_regulatory_CS"/>
</dbReference>
<keyword evidence="6" id="KW-1185">Reference proteome</keyword>
<comment type="function">
    <text evidence="3">Specifically catalyzes the cleavage of the D-lactyl ether substituent of MurNAc 6-phosphate, producing GlcNAc 6-phosphate and D-lactate.</text>
</comment>
<keyword evidence="2 3" id="KW-0119">Carbohydrate metabolism</keyword>
<dbReference type="Pfam" id="PF22645">
    <property type="entry name" value="GKRP_SIS_N"/>
    <property type="match status" value="1"/>
</dbReference>
<comment type="subunit">
    <text evidence="3">Homodimer.</text>
</comment>
<dbReference type="EMBL" id="JASCXX010000005">
    <property type="protein sequence ID" value="MDI6448593.1"/>
    <property type="molecule type" value="Genomic_DNA"/>
</dbReference>
<gene>
    <name evidence="3 5" type="primary">murQ</name>
    <name evidence="5" type="ORF">QJ522_06020</name>
</gene>
<dbReference type="PANTHER" id="PTHR10088:SF4">
    <property type="entry name" value="GLUCOKINASE REGULATORY PROTEIN"/>
    <property type="match status" value="1"/>
</dbReference>
<evidence type="ECO:0000259" key="4">
    <source>
        <dbReference type="PROSITE" id="PS51464"/>
    </source>
</evidence>
<comment type="miscellaneous">
    <text evidence="3">A lyase-type mechanism (elimination/hydration) is suggested for the cleavage of the lactyl ether bond of MurNAc 6-phosphate, with the formation of an alpha,beta-unsaturated aldehyde intermediate with (E)-stereochemistry, followed by the syn addition of water to give product.</text>
</comment>
<dbReference type="RefSeq" id="WP_349244004.1">
    <property type="nucleotide sequence ID" value="NZ_JASCXX010000005.1"/>
</dbReference>
<dbReference type="Gene3D" id="1.10.8.1080">
    <property type="match status" value="1"/>
</dbReference>
<organism evidence="5 6">
    <name type="scientific">Anaerobaca lacustris</name>
    <dbReference type="NCBI Taxonomy" id="3044600"/>
    <lineage>
        <taxon>Bacteria</taxon>
        <taxon>Pseudomonadati</taxon>
        <taxon>Planctomycetota</taxon>
        <taxon>Phycisphaerae</taxon>
        <taxon>Sedimentisphaerales</taxon>
        <taxon>Anaerobacaceae</taxon>
        <taxon>Anaerobaca</taxon>
    </lineage>
</organism>
<dbReference type="HAMAP" id="MF_00068">
    <property type="entry name" value="MurQ"/>
    <property type="match status" value="1"/>
</dbReference>
<dbReference type="CDD" id="cd05007">
    <property type="entry name" value="SIS_Etherase"/>
    <property type="match status" value="1"/>
</dbReference>
<evidence type="ECO:0000256" key="2">
    <source>
        <dbReference type="ARBA" id="ARBA00023277"/>
    </source>
</evidence>
<protein>
    <recommendedName>
        <fullName evidence="3">N-acetylmuramic acid 6-phosphate etherase</fullName>
        <shortName evidence="3">MurNAc-6-P etherase</shortName>
        <ecNumber evidence="3">4.2.1.126</ecNumber>
    </recommendedName>
    <alternativeName>
        <fullName evidence="3">N-acetylmuramic acid 6-phosphate hydrolase</fullName>
    </alternativeName>
    <alternativeName>
        <fullName evidence="3">N-acetylmuramic acid 6-phosphate lyase</fullName>
    </alternativeName>
</protein>
<evidence type="ECO:0000313" key="5">
    <source>
        <dbReference type="EMBL" id="MDI6448593.1"/>
    </source>
</evidence>
<dbReference type="PROSITE" id="PS01272">
    <property type="entry name" value="GCKR"/>
    <property type="match status" value="1"/>
</dbReference>
<comment type="catalytic activity">
    <reaction evidence="3">
        <text>N-acetyl-D-muramate 6-phosphate + H2O = N-acetyl-D-glucosamine 6-phosphate + (R)-lactate</text>
        <dbReference type="Rhea" id="RHEA:26410"/>
        <dbReference type="ChEBI" id="CHEBI:15377"/>
        <dbReference type="ChEBI" id="CHEBI:16004"/>
        <dbReference type="ChEBI" id="CHEBI:57513"/>
        <dbReference type="ChEBI" id="CHEBI:58722"/>
        <dbReference type="EC" id="4.2.1.126"/>
    </reaction>
</comment>
<dbReference type="Proteomes" id="UP001431776">
    <property type="component" value="Unassembled WGS sequence"/>
</dbReference>
<dbReference type="AlphaFoldDB" id="A0AAW6TYK0"/>
<dbReference type="GO" id="GO:0046348">
    <property type="term" value="P:amino sugar catabolic process"/>
    <property type="evidence" value="ECO:0007669"/>
    <property type="project" value="InterPro"/>
</dbReference>
<dbReference type="InterPro" id="IPR040190">
    <property type="entry name" value="MURQ/GCKR"/>
</dbReference>
<accession>A0AAW6TYK0</accession>